<protein>
    <submittedName>
        <fullName evidence="2">Uncharacterized protein</fullName>
    </submittedName>
</protein>
<name>A0A561EIV6_9ACTN</name>
<comment type="caution">
    <text evidence="2">The sequence shown here is derived from an EMBL/GenBank/DDBJ whole genome shotgun (WGS) entry which is preliminary data.</text>
</comment>
<evidence type="ECO:0000313" key="2">
    <source>
        <dbReference type="EMBL" id="TWE15546.1"/>
    </source>
</evidence>
<feature type="compositionally biased region" description="Basic and acidic residues" evidence="1">
    <location>
        <begin position="13"/>
        <end position="31"/>
    </location>
</feature>
<evidence type="ECO:0000256" key="1">
    <source>
        <dbReference type="SAM" id="MobiDB-lite"/>
    </source>
</evidence>
<evidence type="ECO:0000313" key="3">
    <source>
        <dbReference type="Proteomes" id="UP000318416"/>
    </source>
</evidence>
<keyword evidence="3" id="KW-1185">Reference proteome</keyword>
<dbReference type="Proteomes" id="UP000318416">
    <property type="component" value="Unassembled WGS sequence"/>
</dbReference>
<feature type="region of interest" description="Disordered" evidence="1">
    <location>
        <begin position="1"/>
        <end position="31"/>
    </location>
</feature>
<dbReference type="AlphaFoldDB" id="A0A561EIV6"/>
<organism evidence="2 3">
    <name type="scientific">Kitasatospora atroaurantiaca</name>
    <dbReference type="NCBI Taxonomy" id="285545"/>
    <lineage>
        <taxon>Bacteria</taxon>
        <taxon>Bacillati</taxon>
        <taxon>Actinomycetota</taxon>
        <taxon>Actinomycetes</taxon>
        <taxon>Kitasatosporales</taxon>
        <taxon>Streptomycetaceae</taxon>
        <taxon>Kitasatospora</taxon>
    </lineage>
</organism>
<accession>A0A561EIV6</accession>
<reference evidence="2 3" key="1">
    <citation type="submission" date="2019-06" db="EMBL/GenBank/DDBJ databases">
        <title>Sequencing the genomes of 1000 actinobacteria strains.</title>
        <authorList>
            <person name="Klenk H.-P."/>
        </authorList>
    </citation>
    <scope>NUCLEOTIDE SEQUENCE [LARGE SCALE GENOMIC DNA]</scope>
    <source>
        <strain evidence="2 3">DSM 41649</strain>
    </source>
</reference>
<gene>
    <name evidence="2" type="ORF">FB465_0446</name>
</gene>
<sequence>MAAAAVTLGAPVRSDRERLGADRDVTEKRKSETDVVRVRSYSVRMVPDTQPETSPQHLLQQWIGDLPYQLLLLEKVLRPADVPFDYSAKSLDALEARLLEQYDSAPEERTEFVESAMAYLGEVLLGIAGGAWGWNTRPVGDLPGQPVVWPDAELELSPVAPMLLISYALRVRTGSAFAEEIERLRQAVTARQHAVPGWEPVKEHTPHVDPGVRLPEDPALTAWLAERREALPAWAADAFEGAWRWNFHPDTLDWLEAVMRRRFATVEEFDASRDEPFVQGACWYMGEVIRRNKGAVWQYIPFDPDAEPGAPGSRESVWTEVPFVDQPDKRLGGAAIPLGCLRELLLEEEVDGRREDRLGDVLFWFRPSSYAHVGALLKRMGMVPREKVDSVLAEYAEFAHNELTPHEVPGALEEFGVAVSAHGDDVDYLEESYEGILERAAALTDGAVTITDVRLREDEEDGEVLEFARNGVLVTQQTEHQSDEYLDHLAIAEFIGHVDPDPGDDTRRFHLVDFVRLRDSNYDSYYVFATPEQATVLEKELGLELR</sequence>
<proteinExistence type="predicted"/>
<dbReference type="EMBL" id="VIVR01000001">
    <property type="protein sequence ID" value="TWE15546.1"/>
    <property type="molecule type" value="Genomic_DNA"/>
</dbReference>